<dbReference type="AlphaFoldDB" id="A0AAD8I713"/>
<dbReference type="GO" id="GO:0005634">
    <property type="term" value="C:nucleus"/>
    <property type="evidence" value="ECO:0007669"/>
    <property type="project" value="UniProtKB-SubCell"/>
</dbReference>
<sequence>MASTVNSNPVTTSSSRESSRKKKKKRSLLKNQSQIPENNKISWKSETQQQLYSSKLIQALRQVRLDSSPNSIPSRSRAVRDTAYRVLATTAKGKTRWSRAILTNRLKLKFMKKSRKHRVAVAADRRSAKKPKVSILKLKSKNLPAVQRKAKVLGRLVPGCRKEPFPVVLEETADYIVALEMQIRAMAAIADLLTGGGSSSGAGSSTTPQLDQEMPDSSS</sequence>
<keyword evidence="2" id="KW-0805">Transcription regulation</keyword>
<comment type="caution">
    <text evidence="7">The sequence shown here is derived from an EMBL/GenBank/DDBJ whole genome shotgun (WGS) entry which is preliminary data.</text>
</comment>
<reference evidence="7" key="2">
    <citation type="submission" date="2023-05" db="EMBL/GenBank/DDBJ databases">
        <authorList>
            <person name="Schelkunov M.I."/>
        </authorList>
    </citation>
    <scope>NUCLEOTIDE SEQUENCE</scope>
    <source>
        <strain evidence="7">Hsosn_3</strain>
        <tissue evidence="7">Leaf</tissue>
    </source>
</reference>
<gene>
    <name evidence="7" type="ORF">POM88_027091</name>
</gene>
<feature type="region of interest" description="Disordered" evidence="5">
    <location>
        <begin position="1"/>
        <end position="42"/>
    </location>
</feature>
<evidence type="ECO:0000256" key="3">
    <source>
        <dbReference type="ARBA" id="ARBA00023163"/>
    </source>
</evidence>
<dbReference type="CDD" id="cd11444">
    <property type="entry name" value="bHLH_AtIBH1_like"/>
    <property type="match status" value="1"/>
</dbReference>
<dbReference type="Proteomes" id="UP001237642">
    <property type="component" value="Unassembled WGS sequence"/>
</dbReference>
<feature type="compositionally biased region" description="Polar residues" evidence="5">
    <location>
        <begin position="31"/>
        <end position="42"/>
    </location>
</feature>
<proteinExistence type="predicted"/>
<accession>A0AAD8I713</accession>
<keyword evidence="4" id="KW-0539">Nucleus</keyword>
<evidence type="ECO:0000256" key="2">
    <source>
        <dbReference type="ARBA" id="ARBA00023015"/>
    </source>
</evidence>
<name>A0AAD8I713_9APIA</name>
<feature type="compositionally biased region" description="Basic residues" evidence="5">
    <location>
        <begin position="19"/>
        <end position="28"/>
    </location>
</feature>
<organism evidence="7 8">
    <name type="scientific">Heracleum sosnowskyi</name>
    <dbReference type="NCBI Taxonomy" id="360622"/>
    <lineage>
        <taxon>Eukaryota</taxon>
        <taxon>Viridiplantae</taxon>
        <taxon>Streptophyta</taxon>
        <taxon>Embryophyta</taxon>
        <taxon>Tracheophyta</taxon>
        <taxon>Spermatophyta</taxon>
        <taxon>Magnoliopsida</taxon>
        <taxon>eudicotyledons</taxon>
        <taxon>Gunneridae</taxon>
        <taxon>Pentapetalae</taxon>
        <taxon>asterids</taxon>
        <taxon>campanulids</taxon>
        <taxon>Apiales</taxon>
        <taxon>Apiaceae</taxon>
        <taxon>Apioideae</taxon>
        <taxon>apioid superclade</taxon>
        <taxon>Tordylieae</taxon>
        <taxon>Tordyliinae</taxon>
        <taxon>Heracleum</taxon>
    </lineage>
</organism>
<dbReference type="Pfam" id="PF26576">
    <property type="entry name" value="IBH1_N"/>
    <property type="match status" value="1"/>
</dbReference>
<dbReference type="PANTHER" id="PTHR33124:SF12">
    <property type="entry name" value="TRANSCRIPTION FACTOR BHLH148"/>
    <property type="match status" value="1"/>
</dbReference>
<evidence type="ECO:0000313" key="7">
    <source>
        <dbReference type="EMBL" id="KAK1380347.1"/>
    </source>
</evidence>
<keyword evidence="3" id="KW-0804">Transcription</keyword>
<dbReference type="EMBL" id="JAUIZM010000006">
    <property type="protein sequence ID" value="KAK1380347.1"/>
    <property type="molecule type" value="Genomic_DNA"/>
</dbReference>
<keyword evidence="8" id="KW-1185">Reference proteome</keyword>
<protein>
    <submittedName>
        <fullName evidence="7">Transcription factor bHLH148</fullName>
    </submittedName>
</protein>
<evidence type="ECO:0000256" key="1">
    <source>
        <dbReference type="ARBA" id="ARBA00004123"/>
    </source>
</evidence>
<feature type="domain" description="IBH1-like N-terminal" evidence="6">
    <location>
        <begin position="46"/>
        <end position="107"/>
    </location>
</feature>
<evidence type="ECO:0000256" key="5">
    <source>
        <dbReference type="SAM" id="MobiDB-lite"/>
    </source>
</evidence>
<dbReference type="InterPro" id="IPR044660">
    <property type="entry name" value="IBH1-like"/>
</dbReference>
<dbReference type="GO" id="GO:0006355">
    <property type="term" value="P:regulation of DNA-templated transcription"/>
    <property type="evidence" value="ECO:0007669"/>
    <property type="project" value="InterPro"/>
</dbReference>
<evidence type="ECO:0000313" key="8">
    <source>
        <dbReference type="Proteomes" id="UP001237642"/>
    </source>
</evidence>
<evidence type="ECO:0000256" key="4">
    <source>
        <dbReference type="ARBA" id="ARBA00023242"/>
    </source>
</evidence>
<dbReference type="PANTHER" id="PTHR33124">
    <property type="entry name" value="TRANSCRIPTION FACTOR IBH1-LIKE 1"/>
    <property type="match status" value="1"/>
</dbReference>
<feature type="region of interest" description="Disordered" evidence="5">
    <location>
        <begin position="196"/>
        <end position="219"/>
    </location>
</feature>
<dbReference type="InterPro" id="IPR044549">
    <property type="entry name" value="bHLH_AtIBH1-like"/>
</dbReference>
<evidence type="ECO:0000259" key="6">
    <source>
        <dbReference type="Pfam" id="PF26576"/>
    </source>
</evidence>
<dbReference type="InterPro" id="IPR059002">
    <property type="entry name" value="IBH1_N"/>
</dbReference>
<feature type="compositionally biased region" description="Low complexity" evidence="5">
    <location>
        <begin position="1"/>
        <end position="16"/>
    </location>
</feature>
<comment type="subcellular location">
    <subcellularLocation>
        <location evidence="1">Nucleus</location>
    </subcellularLocation>
</comment>
<reference evidence="7" key="1">
    <citation type="submission" date="2023-02" db="EMBL/GenBank/DDBJ databases">
        <title>Genome of toxic invasive species Heracleum sosnowskyi carries increased number of genes despite the absence of recent whole-genome duplications.</title>
        <authorList>
            <person name="Schelkunov M."/>
            <person name="Shtratnikova V."/>
            <person name="Makarenko M."/>
            <person name="Klepikova A."/>
            <person name="Omelchenko D."/>
            <person name="Novikova G."/>
            <person name="Obukhova E."/>
            <person name="Bogdanov V."/>
            <person name="Penin A."/>
            <person name="Logacheva M."/>
        </authorList>
    </citation>
    <scope>NUCLEOTIDE SEQUENCE</scope>
    <source>
        <strain evidence="7">Hsosn_3</strain>
        <tissue evidence="7">Leaf</tissue>
    </source>
</reference>